<sequence>MSTRWFYSFARDGASIGATSGDGLPTEVSFERSVGGTTTPFPVSGPTLRLTTAGDVAAIDRGLIIREQPAPGTLDAAENIMASVEFAHADMPWLLSAETVASPNGDVLHPVPWLLLVVLSTDEAGPPVDADPVPLLTAAAAVLPPLGESWAWAHVEARLDETEPAQAKMRASEGVRHRSASVVARLVCPRKLDHDKAWIAAVVPRPTSGQWSPLADGTCILPVFHWWTFRTGPTGTFEGLARRLEKVTAAEVGVGTRTIDVSTPWPPAPGDPPAAGLVTVTLDGAMRAPGTDDFEAFSDHEAEHAFRDRLVAELNLPGDRHAPDRTVDPAATAVGPPLYGGHHVGATHVDMDSGSWVTTLNIEVRRRVAAALGACYVQSEQEFLMARAWEQVGEIREANRLLAVAELAAEASGALQRKHIAPQSAADRLVTFAPMAGRVVALRSLVAGGQVTDGVATTAYARLTRTGGALARRMGRVSGTTVSTQTMVGVMPTEAAPTMQLLAERTAPVPLQVLRMAAMLDVDGSLALGDRGRDGDARSLGPIMKHPNFDVPIAMEILSRWPDWALPGISGLPMNSVMVLETNPGFVAALMVGLNHEFNTELLWREFPTDQRGTAFRRFWPTPGLDIAEIATWPDDSSLDDQVAGGEEGSIVLVIRGEVLSRFPATTLLAVRGEPVPGTDPPKFVLPKTFTGTPGTPLPLDESTVLFMFSGISESDVRTEGWFFVLREPMRGTQFGFDLEATSDDFTSWSDLLWDDVTRDAAGYVRFNTPRRQPNPSGNDPATWGRDAADMARIAYQQQFQLAFRASDWLS</sequence>
<dbReference type="RefSeq" id="WP_142549886.1">
    <property type="nucleotide sequence ID" value="NZ_VIFX01000001.1"/>
</dbReference>
<dbReference type="EMBL" id="VIFX01000001">
    <property type="protein sequence ID" value="TQR88565.1"/>
    <property type="molecule type" value="Genomic_DNA"/>
</dbReference>
<dbReference type="Proteomes" id="UP000315759">
    <property type="component" value="Unassembled WGS sequence"/>
</dbReference>
<dbReference type="AlphaFoldDB" id="A0A544W8K2"/>
<keyword evidence="2" id="KW-1185">Reference proteome</keyword>
<gene>
    <name evidence="1" type="ORF">D8S82_00730</name>
</gene>
<comment type="caution">
    <text evidence="1">The sequence shown here is derived from an EMBL/GenBank/DDBJ whole genome shotgun (WGS) entry which is preliminary data.</text>
</comment>
<evidence type="ECO:0000313" key="2">
    <source>
        <dbReference type="Proteomes" id="UP000315759"/>
    </source>
</evidence>
<name>A0A544W8K2_9MYCO</name>
<accession>A0A544W8K2</accession>
<proteinExistence type="predicted"/>
<organism evidence="1 2">
    <name type="scientific">Mycolicibacterium hodleri</name>
    <dbReference type="NCBI Taxonomy" id="49897"/>
    <lineage>
        <taxon>Bacteria</taxon>
        <taxon>Bacillati</taxon>
        <taxon>Actinomycetota</taxon>
        <taxon>Actinomycetes</taxon>
        <taxon>Mycobacteriales</taxon>
        <taxon>Mycobacteriaceae</taxon>
        <taxon>Mycolicibacterium</taxon>
    </lineage>
</organism>
<evidence type="ECO:0000313" key="1">
    <source>
        <dbReference type="EMBL" id="TQR88565.1"/>
    </source>
</evidence>
<protein>
    <submittedName>
        <fullName evidence="1">Uncharacterized protein</fullName>
    </submittedName>
</protein>
<reference evidence="1 2" key="1">
    <citation type="submission" date="2018-10" db="EMBL/GenBank/DDBJ databases">
        <title>Draft genome of Mycobacterium hodleri strain B.</title>
        <authorList>
            <person name="Amande T.J."/>
            <person name="Mcgenity T.J."/>
        </authorList>
    </citation>
    <scope>NUCLEOTIDE SEQUENCE [LARGE SCALE GENOMIC DNA]</scope>
    <source>
        <strain evidence="1 2">B</strain>
    </source>
</reference>